<evidence type="ECO:0000256" key="3">
    <source>
        <dbReference type="ARBA" id="ARBA00022729"/>
    </source>
</evidence>
<keyword evidence="8" id="KW-1185">Reference proteome</keyword>
<dbReference type="CDD" id="cd14251">
    <property type="entry name" value="PL-6"/>
    <property type="match status" value="1"/>
</dbReference>
<dbReference type="InterPro" id="IPR055372">
    <property type="entry name" value="CBM96"/>
</dbReference>
<dbReference type="SUPFAM" id="SSF51126">
    <property type="entry name" value="Pectin lyase-like"/>
    <property type="match status" value="1"/>
</dbReference>
<reference evidence="7 8" key="1">
    <citation type="submission" date="2016-05" db="EMBL/GenBank/DDBJ databases">
        <title>Paenibacillus sp. 1ZS3-15 nov., isolated from the rhizosphere soil.</title>
        <authorList>
            <person name="Zhang X.X."/>
            <person name="Zhang J."/>
        </authorList>
    </citation>
    <scope>NUCLEOTIDE SEQUENCE [LARGE SCALE GENOMIC DNA]</scope>
    <source>
        <strain evidence="7 8">1ZS3-15</strain>
    </source>
</reference>
<evidence type="ECO:0000256" key="1">
    <source>
        <dbReference type="ARBA" id="ARBA00004613"/>
    </source>
</evidence>
<dbReference type="PROSITE" id="PS50853">
    <property type="entry name" value="FN3"/>
    <property type="match status" value="2"/>
</dbReference>
<dbReference type="InterPro" id="IPR013783">
    <property type="entry name" value="Ig-like_fold"/>
</dbReference>
<dbReference type="Gene3D" id="2.60.120.560">
    <property type="entry name" value="Exo-inulinase, domain 1"/>
    <property type="match status" value="2"/>
</dbReference>
<comment type="subcellular location">
    <subcellularLocation>
        <location evidence="1">Secreted</location>
    </subcellularLocation>
</comment>
<dbReference type="InterPro" id="IPR050964">
    <property type="entry name" value="Striated_Muscle_Regulatory"/>
</dbReference>
<protein>
    <recommendedName>
        <fullName evidence="6">Fibronectin type-III domain-containing protein</fullName>
    </recommendedName>
</protein>
<keyword evidence="3 5" id="KW-0732">Signal</keyword>
<dbReference type="InterPro" id="IPR011050">
    <property type="entry name" value="Pectin_lyase_fold/virulence"/>
</dbReference>
<sequence>MSLMMVRKRKLWSGLLSVLLLLSLSLSIMPTPAAQAAGLQLTEDFESYGNATTGYTSPVGSTSTSTQPWKSVVGGGTSWSMDEEGATQNHYLRQTDATTGVTYVVTNDQWGAATPAIQTNDLTLSGKLKVTGANSTYAGLVARYSGSGTTATYYRFTMKKNSSSYQFYLEKVTGNTKISVPQTAGTPNASGVSVANTTLSTSFDSLGYLPVKLQINQNADGSLTLQAYYGSTLILSGTDTTPYTSGQVGVYSYAGATAFDDIRVDLKTVNEEFESYGNAASGYTSPVGSASTSAQPWKTAVGGSTSWQMGEETVAVGLNHFLKQTDTTTGVTYVLTNDQWGAVTPSIQTGDLTLTGKLKITGANSTYAGLVARYSGSGSTATYYRFTMKKNSSSYQFYLEKVTGNTKISVPQTAGTPNASGVSVANATLSTSFDSLGYLPMKLQSTLNTDGSLTLQGYYGSTLVLSGTDTSPYTSGQVGLYSYAGTTAFDDITATAASGSTSTPTAPSAPTGVTSSLPSTGAVSIAWTASATATGYNVKMASSGSGPFTTVNSTPISATNYTVTGLSIGQTYYFVVSALNTAGEGSNSTPAISAIPQTISNPPVSVSNSTQLVQAINAAAPGTVIELENGNYATFSINGKHGDASNSIVIKAKNKGMAVFNAGPIKFTNSSYITIQDMTFVMDSTASNWIRITGCNHMRITNNYFHSPSSATDATKSSWVYIDGWSSHHNQVDHNLMENKKDRGKFILFDGNRDTVAGTYEITQYDVVEYNIFRNTLPRQENESEGIRLGVTDLVHLNAYATIQYNIFDHVDSDPEYVSVKSGGNVIRYNYFIESLGEVSLRSGNGSSVYGNMFIGNGREVLPSNPDSRTLGTGGVRVYGQNHKVYNNYFQGLTGTEWDATIALTTGDNDNLTQPIPSNNHYIAKNIMIANNTLVDNKSGIELGFVRYGMAPQNITFANNVVVGGQQELIKIMTPIPGLSWSGNMMFPQHGVPLITGNSAALTETEVKVAYPMMKEAVLNLSQADYAWLWTSSEYDRLRFISYKKLAANSPAINSSVGNYGSGGELSFVTEDVEHETRAGVPDVGADEYTADLLTDLTAPSWSSGTPLSLGTITPRQVTLNWPSANDDTNIVGYRIYRNGVLYDTTFANRTSYTASELLPGTSYTFKVEAMDQASRTTVSNTITAATPAMTGITISGVPASIALGGGVKQLQVTAHFADASTENAAGAGVAFTSSQGSVVSVSSTGGITGVSLGSANVSASYNGFTSSAQTITVKTPTQTTKVVDADTYVDSVTSTNANTNYSTTTTMLIQTDGGKQAGYMKAAVPTLLGTVDTVLLRLYVATAQAGADLLLHGIATDSWDPTLITAANQPVRAFTDVDGGNLAVSAGTYVTFDVTKYVQTQTDGTLSFRLSMVSDDNPATVYTREYTDMNKAPTLIFTTITP</sequence>
<dbReference type="SUPFAM" id="SSF49373">
    <property type="entry name" value="Invasin/intimin cell-adhesion fragments"/>
    <property type="match status" value="1"/>
</dbReference>
<dbReference type="CDD" id="cd00063">
    <property type="entry name" value="FN3"/>
    <property type="match status" value="2"/>
</dbReference>
<dbReference type="InterPro" id="IPR008964">
    <property type="entry name" value="Invasin/intimin_cell_adhesion"/>
</dbReference>
<dbReference type="Pfam" id="PF24517">
    <property type="entry name" value="CBM96"/>
    <property type="match status" value="1"/>
</dbReference>
<name>A0A198AP87_9BACL</name>
<dbReference type="EMBL" id="LYPB01000044">
    <property type="protein sequence ID" value="OAS22703.1"/>
    <property type="molecule type" value="Genomic_DNA"/>
</dbReference>
<evidence type="ECO:0000256" key="5">
    <source>
        <dbReference type="SAM" id="SignalP"/>
    </source>
</evidence>
<dbReference type="OrthoDB" id="2487623at2"/>
<comment type="caution">
    <text evidence="7">The sequence shown here is derived from an EMBL/GenBank/DDBJ whole genome shotgun (WGS) entry which is preliminary data.</text>
</comment>
<dbReference type="InterPro" id="IPR012334">
    <property type="entry name" value="Pectin_lyas_fold"/>
</dbReference>
<proteinExistence type="predicted"/>
<keyword evidence="4" id="KW-0677">Repeat</keyword>
<feature type="domain" description="Fibronectin type-III" evidence="6">
    <location>
        <begin position="1104"/>
        <end position="1190"/>
    </location>
</feature>
<dbReference type="Gene3D" id="2.60.40.10">
    <property type="entry name" value="Immunoglobulins"/>
    <property type="match status" value="2"/>
</dbReference>
<dbReference type="InterPro" id="IPR003343">
    <property type="entry name" value="Big_2"/>
</dbReference>
<evidence type="ECO:0000259" key="6">
    <source>
        <dbReference type="PROSITE" id="PS50853"/>
    </source>
</evidence>
<dbReference type="Proteomes" id="UP000078454">
    <property type="component" value="Unassembled WGS sequence"/>
</dbReference>
<evidence type="ECO:0000256" key="4">
    <source>
        <dbReference type="ARBA" id="ARBA00022737"/>
    </source>
</evidence>
<dbReference type="InterPro" id="IPR003961">
    <property type="entry name" value="FN3_dom"/>
</dbReference>
<dbReference type="Gene3D" id="2.160.20.10">
    <property type="entry name" value="Single-stranded right-handed beta-helix, Pectin lyase-like"/>
    <property type="match status" value="1"/>
</dbReference>
<dbReference type="Gene3D" id="2.60.40.1080">
    <property type="match status" value="1"/>
</dbReference>
<dbReference type="PANTHER" id="PTHR13817:SF166">
    <property type="entry name" value="NEURONAL IGCAM-RELATED"/>
    <property type="match status" value="1"/>
</dbReference>
<gene>
    <name evidence="7" type="ORF">A8708_08695</name>
</gene>
<dbReference type="InterPro" id="IPR036116">
    <property type="entry name" value="FN3_sf"/>
</dbReference>
<feature type="domain" description="Fibronectin type-III" evidence="6">
    <location>
        <begin position="509"/>
        <end position="598"/>
    </location>
</feature>
<accession>A0A198AP87</accession>
<dbReference type="Pfam" id="PF14592">
    <property type="entry name" value="Chondroitinas_B"/>
    <property type="match status" value="1"/>
</dbReference>
<evidence type="ECO:0000313" key="7">
    <source>
        <dbReference type="EMBL" id="OAS22703.1"/>
    </source>
</evidence>
<organism evidence="7 8">
    <name type="scientific">Paenibacillus oryzisoli</name>
    <dbReference type="NCBI Taxonomy" id="1850517"/>
    <lineage>
        <taxon>Bacteria</taxon>
        <taxon>Bacillati</taxon>
        <taxon>Bacillota</taxon>
        <taxon>Bacilli</taxon>
        <taxon>Bacillales</taxon>
        <taxon>Paenibacillaceae</taxon>
        <taxon>Paenibacillus</taxon>
    </lineage>
</organism>
<dbReference type="SUPFAM" id="SSF49265">
    <property type="entry name" value="Fibronectin type III"/>
    <property type="match status" value="2"/>
</dbReference>
<dbReference type="SMART" id="SM00060">
    <property type="entry name" value="FN3"/>
    <property type="match status" value="2"/>
</dbReference>
<evidence type="ECO:0000313" key="8">
    <source>
        <dbReference type="Proteomes" id="UP000078454"/>
    </source>
</evidence>
<feature type="signal peptide" evidence="5">
    <location>
        <begin position="1"/>
        <end position="36"/>
    </location>
</feature>
<dbReference type="InterPro" id="IPR039513">
    <property type="entry name" value="PL-6"/>
</dbReference>
<dbReference type="Pfam" id="PF00041">
    <property type="entry name" value="fn3"/>
    <property type="match status" value="2"/>
</dbReference>
<dbReference type="PANTHER" id="PTHR13817">
    <property type="entry name" value="TITIN"/>
    <property type="match status" value="1"/>
</dbReference>
<dbReference type="STRING" id="1850517.A8708_08695"/>
<dbReference type="GO" id="GO:0005576">
    <property type="term" value="C:extracellular region"/>
    <property type="evidence" value="ECO:0007669"/>
    <property type="project" value="UniProtKB-SubCell"/>
</dbReference>
<dbReference type="SMART" id="SM00635">
    <property type="entry name" value="BID_2"/>
    <property type="match status" value="1"/>
</dbReference>
<keyword evidence="2" id="KW-0964">Secreted</keyword>
<feature type="chain" id="PRO_5008278203" description="Fibronectin type-III domain-containing protein" evidence="5">
    <location>
        <begin position="37"/>
        <end position="1443"/>
    </location>
</feature>
<evidence type="ECO:0000256" key="2">
    <source>
        <dbReference type="ARBA" id="ARBA00022525"/>
    </source>
</evidence>